<protein>
    <submittedName>
        <fullName evidence="1">Uncharacterized protein</fullName>
    </submittedName>
</protein>
<name>A0A3E1P012_9BACT</name>
<accession>A0A3E1P012</accession>
<gene>
    <name evidence="1" type="ORF">DXN04_16115</name>
</gene>
<dbReference type="AlphaFoldDB" id="A0A3E1P012"/>
<dbReference type="EMBL" id="QTJV01000006">
    <property type="protein sequence ID" value="RFM33485.1"/>
    <property type="molecule type" value="Genomic_DNA"/>
</dbReference>
<reference evidence="1 2" key="1">
    <citation type="submission" date="2018-08" db="EMBL/GenBank/DDBJ databases">
        <title>Chitinophaga sp. K20C18050901, a novel bacterium isolated from forest soil.</title>
        <authorList>
            <person name="Wang C."/>
        </authorList>
    </citation>
    <scope>NUCLEOTIDE SEQUENCE [LARGE SCALE GENOMIC DNA]</scope>
    <source>
        <strain evidence="1 2">K20C18050901</strain>
    </source>
</reference>
<organism evidence="1 2">
    <name type="scientific">Chitinophaga silvisoli</name>
    <dbReference type="NCBI Taxonomy" id="2291814"/>
    <lineage>
        <taxon>Bacteria</taxon>
        <taxon>Pseudomonadati</taxon>
        <taxon>Bacteroidota</taxon>
        <taxon>Chitinophagia</taxon>
        <taxon>Chitinophagales</taxon>
        <taxon>Chitinophagaceae</taxon>
        <taxon>Chitinophaga</taxon>
    </lineage>
</organism>
<evidence type="ECO:0000313" key="1">
    <source>
        <dbReference type="EMBL" id="RFM33485.1"/>
    </source>
</evidence>
<evidence type="ECO:0000313" key="2">
    <source>
        <dbReference type="Proteomes" id="UP000261174"/>
    </source>
</evidence>
<comment type="caution">
    <text evidence="1">The sequence shown here is derived from an EMBL/GenBank/DDBJ whole genome shotgun (WGS) entry which is preliminary data.</text>
</comment>
<dbReference type="RefSeq" id="WP_116854408.1">
    <property type="nucleotide sequence ID" value="NZ_QTJV01000006.1"/>
</dbReference>
<proteinExistence type="predicted"/>
<dbReference type="Proteomes" id="UP000261174">
    <property type="component" value="Unassembled WGS sequence"/>
</dbReference>
<keyword evidence="2" id="KW-1185">Reference proteome</keyword>
<sequence>MELPIYLISGWNEDRPVCKLIRNSYFPTHAHLDNTLTRQLLNVQVSACGNVHAGKGNSRVIFNGSEIFADNDSHLSEITDTHLPLLKNRILIAAGHYMPNKKDLALVNSNSYQLLCNGILMLKKTILAGAAADLLITINDVTVNGENPHAPTMTSDERKSYYDNFRLPNAYLKEIVALQSEGYTCSVYVVGENKLAERLNKIAGKLTTQGAFTQVNEPKGYKLNFDSRELVELAHNQYKSDTFFISNEAGIPGKPKCVRACTKLAALPYEMNYTGFIQYLPVCSRNALEGFLIGNRIFSRQYGHSIPYISIHHTRSCF</sequence>